<evidence type="ECO:0000256" key="1">
    <source>
        <dbReference type="ARBA" id="ARBA00004167"/>
    </source>
</evidence>
<dbReference type="Proteomes" id="UP000593567">
    <property type="component" value="Unassembled WGS sequence"/>
</dbReference>
<feature type="disulfide bond" evidence="9">
    <location>
        <begin position="184"/>
        <end position="194"/>
    </location>
</feature>
<evidence type="ECO:0000259" key="11">
    <source>
        <dbReference type="PROSITE" id="PS50287"/>
    </source>
</evidence>
<dbReference type="GO" id="GO:0016020">
    <property type="term" value="C:membrane"/>
    <property type="evidence" value="ECO:0007669"/>
    <property type="project" value="UniProtKB-SubCell"/>
</dbReference>
<dbReference type="Gene3D" id="3.10.250.10">
    <property type="entry name" value="SRCR-like domain"/>
    <property type="match status" value="1"/>
</dbReference>
<protein>
    <recommendedName>
        <fullName evidence="11">SRCR domain-containing protein</fullName>
    </recommendedName>
</protein>
<dbReference type="Pfam" id="PF00530">
    <property type="entry name" value="SRCR"/>
    <property type="match status" value="1"/>
</dbReference>
<gene>
    <name evidence="12" type="ORF">EB796_002228</name>
</gene>
<comment type="caution">
    <text evidence="12">The sequence shown here is derived from an EMBL/GenBank/DDBJ whole genome shotgun (WGS) entry which is preliminary data.</text>
</comment>
<evidence type="ECO:0000313" key="12">
    <source>
        <dbReference type="EMBL" id="KAF6039463.1"/>
    </source>
</evidence>
<feature type="signal peptide" evidence="10">
    <location>
        <begin position="1"/>
        <end position="18"/>
    </location>
</feature>
<keyword evidence="4" id="KW-0677">Repeat</keyword>
<dbReference type="EMBL" id="VXIV02000257">
    <property type="protein sequence ID" value="KAF6039463.1"/>
    <property type="molecule type" value="Genomic_DNA"/>
</dbReference>
<dbReference type="AlphaFoldDB" id="A0A7J7KMV1"/>
<dbReference type="InterPro" id="IPR006626">
    <property type="entry name" value="PbH1"/>
</dbReference>
<evidence type="ECO:0000256" key="4">
    <source>
        <dbReference type="ARBA" id="ARBA00022737"/>
    </source>
</evidence>
<dbReference type="PROSITE" id="PS50287">
    <property type="entry name" value="SRCR_2"/>
    <property type="match status" value="1"/>
</dbReference>
<evidence type="ECO:0000256" key="7">
    <source>
        <dbReference type="ARBA" id="ARBA00023157"/>
    </source>
</evidence>
<evidence type="ECO:0000256" key="6">
    <source>
        <dbReference type="ARBA" id="ARBA00023136"/>
    </source>
</evidence>
<feature type="domain" description="SRCR" evidence="11">
    <location>
        <begin position="111"/>
        <end position="218"/>
    </location>
</feature>
<keyword evidence="8" id="KW-0325">Glycoprotein</keyword>
<evidence type="ECO:0000256" key="10">
    <source>
        <dbReference type="SAM" id="SignalP"/>
    </source>
</evidence>
<dbReference type="PANTHER" id="PTHR47653">
    <property type="entry name" value="PROTEIN BARK BEETLE"/>
    <property type="match status" value="1"/>
</dbReference>
<dbReference type="PRINTS" id="PR00258">
    <property type="entry name" value="SPERACTRCPTR"/>
</dbReference>
<reference evidence="12" key="1">
    <citation type="submission" date="2020-06" db="EMBL/GenBank/DDBJ databases">
        <title>Draft genome of Bugula neritina, a colonial animal packing powerful symbionts and potential medicines.</title>
        <authorList>
            <person name="Rayko M."/>
        </authorList>
    </citation>
    <scope>NUCLEOTIDE SEQUENCE [LARGE SCALE GENOMIC DNA]</scope>
    <source>
        <strain evidence="12">Kwan_BN1</strain>
    </source>
</reference>
<evidence type="ECO:0000256" key="2">
    <source>
        <dbReference type="ARBA" id="ARBA00022692"/>
    </source>
</evidence>
<dbReference type="SMART" id="SM00202">
    <property type="entry name" value="SR"/>
    <property type="match status" value="1"/>
</dbReference>
<keyword evidence="5" id="KW-1133">Transmembrane helix</keyword>
<evidence type="ECO:0000256" key="5">
    <source>
        <dbReference type="ARBA" id="ARBA00022989"/>
    </source>
</evidence>
<evidence type="ECO:0000256" key="9">
    <source>
        <dbReference type="PROSITE-ProRule" id="PRU00196"/>
    </source>
</evidence>
<dbReference type="OrthoDB" id="536948at2759"/>
<proteinExistence type="predicted"/>
<keyword evidence="7 9" id="KW-1015">Disulfide bond</keyword>
<dbReference type="GO" id="GO:0045217">
    <property type="term" value="P:cell-cell junction maintenance"/>
    <property type="evidence" value="ECO:0007669"/>
    <property type="project" value="TreeGrafter"/>
</dbReference>
<dbReference type="SUPFAM" id="SSF56487">
    <property type="entry name" value="SRCR-like"/>
    <property type="match status" value="1"/>
</dbReference>
<comment type="caution">
    <text evidence="9">Lacks conserved residue(s) required for the propagation of feature annotation.</text>
</comment>
<dbReference type="InterPro" id="IPR012334">
    <property type="entry name" value="Pectin_lyas_fold"/>
</dbReference>
<keyword evidence="2" id="KW-0812">Transmembrane</keyword>
<dbReference type="SMART" id="SM00710">
    <property type="entry name" value="PbH1"/>
    <property type="match status" value="9"/>
</dbReference>
<dbReference type="SUPFAM" id="SSF51126">
    <property type="entry name" value="Pectin lyase-like"/>
    <property type="match status" value="1"/>
</dbReference>
<dbReference type="InterPro" id="IPR011050">
    <property type="entry name" value="Pectin_lyase_fold/virulence"/>
</dbReference>
<keyword evidence="13" id="KW-1185">Reference proteome</keyword>
<comment type="subcellular location">
    <subcellularLocation>
        <location evidence="1">Membrane</location>
        <topology evidence="1">Single-pass membrane protein</topology>
    </subcellularLocation>
</comment>
<evidence type="ECO:0000313" key="13">
    <source>
        <dbReference type="Proteomes" id="UP000593567"/>
    </source>
</evidence>
<sequence length="860" mass="94702">MALTYLDLILIIISLVTTKQLVNSEELGGRYSGEKIVSKANSPHQVSSDLVVLPESSVVIEPGTELRFDPGVKLLVHGTLTAVGTSNERIKFTKSAGGDVTDTPINWPSTIRLANGSDIHEGVVQILYNDVWRGICANSANWTAQDAKVVCRQLGFASPVNNYFTYNFTATDYHKYLAITQPNCTGEESRLLDCDGAATLRYSSQICRDQRSLYLKCQGIRPDLVQGHWGGIHFYNTTFERRISPGIGLNESTSLLSYADVLYAGVTDEGLPTAAISASPYVPKLSNVRVKFSAYDAINYTDINSTAIIDNCEVSHSRGHGLNVTTSFGRVRITGSSFHHNMGNGMYVRTVDKIYRRWEWRTGDFCLSSTASLYPQIYTAVAPAGSRQCAKTFKTVFGNFLTISLLEVATDPIVKDAQLQIYNGNCLSSGSGCPSIQAPLLKTWHLKNLESGTIGLPQAEVSTTHQITVNFSLDAIYREAECVQVRGCVRFVFLVTSTQGAPAEDVILSQVISSDNNLHGVLIENPRSFVKVTDSQFSRNQYGGGFRIRGGACDLDMSNTVLEDNSNSGINITYSGGRRVLRNVVSRRNKGIGIYIDYIHEFKTREERHQKSELVNVKLEDNFDIGLRVGNYCANSLLVINESSVISRNGKEGVHVLSCYGVASGLTNFSMEFSTLSANAYQAIKVSPILSMIGIIKNMTFTSHSKGVLLIDNTADLQRNRAFLDKYVDYSIESNLFKENTGPYVVNLRLTQTQAQNLIFRYNRLIDNSITFSGTILKPRSRARAVVVISSSNIKLNRNELVNPASQLELATHSTDTAISINATLNWWGSASGASIITDSSAYHERIVGEFISCRVPWMI</sequence>
<dbReference type="InterPro" id="IPR053243">
    <property type="entry name" value="SJ_maturation_regulator"/>
</dbReference>
<organism evidence="12 13">
    <name type="scientific">Bugula neritina</name>
    <name type="common">Brown bryozoan</name>
    <name type="synonym">Sertularia neritina</name>
    <dbReference type="NCBI Taxonomy" id="10212"/>
    <lineage>
        <taxon>Eukaryota</taxon>
        <taxon>Metazoa</taxon>
        <taxon>Spiralia</taxon>
        <taxon>Lophotrochozoa</taxon>
        <taxon>Bryozoa</taxon>
        <taxon>Gymnolaemata</taxon>
        <taxon>Cheilostomatida</taxon>
        <taxon>Flustrina</taxon>
        <taxon>Buguloidea</taxon>
        <taxon>Bugulidae</taxon>
        <taxon>Bugula</taxon>
    </lineage>
</organism>
<keyword evidence="3 10" id="KW-0732">Signal</keyword>
<dbReference type="InterPro" id="IPR001190">
    <property type="entry name" value="SRCR"/>
</dbReference>
<name>A0A7J7KMV1_BUGNE</name>
<accession>A0A7J7KMV1</accession>
<evidence type="ECO:0000256" key="3">
    <source>
        <dbReference type="ARBA" id="ARBA00022729"/>
    </source>
</evidence>
<dbReference type="FunFam" id="3.10.250.10:FF:000016">
    <property type="entry name" value="Scavenger receptor cysteine-rich protein type 12"/>
    <property type="match status" value="1"/>
</dbReference>
<keyword evidence="6" id="KW-0472">Membrane</keyword>
<evidence type="ECO:0000256" key="8">
    <source>
        <dbReference type="ARBA" id="ARBA00023180"/>
    </source>
</evidence>
<dbReference type="Gene3D" id="2.160.20.10">
    <property type="entry name" value="Single-stranded right-handed beta-helix, Pectin lyase-like"/>
    <property type="match status" value="1"/>
</dbReference>
<feature type="chain" id="PRO_5029867788" description="SRCR domain-containing protein" evidence="10">
    <location>
        <begin position="19"/>
        <end position="860"/>
    </location>
</feature>
<dbReference type="InterPro" id="IPR036772">
    <property type="entry name" value="SRCR-like_dom_sf"/>
</dbReference>
<dbReference type="PANTHER" id="PTHR47653:SF1">
    <property type="entry name" value="DELETED IN MALIGNANT BRAIN TUMORS 1 PROTEIN"/>
    <property type="match status" value="1"/>
</dbReference>